<evidence type="ECO:0000313" key="2">
    <source>
        <dbReference type="EMBL" id="WZB88381.1"/>
    </source>
</evidence>
<reference evidence="2 3" key="1">
    <citation type="submission" date="2024-04" db="EMBL/GenBank/DDBJ databases">
        <title>Okeanomitos corallinicola gen. &amp; sp. nov. (Nostocales, Cyanobacteria), a new toxic marine heterocyst-forming cyanobacterium from a coral reef.</title>
        <authorList>
            <person name="Li H."/>
            <person name="Li R."/>
            <person name="Kang J."/>
            <person name="Hii K.S."/>
            <person name="Mohamed H.F."/>
            <person name="Xu X."/>
            <person name="Luo Z."/>
        </authorList>
    </citation>
    <scope>NUCLEOTIDE SEQUENCE [LARGE SCALE GENOMIC DNA]</scope>
    <source>
        <strain evidence="2 3">TIOX110</strain>
    </source>
</reference>
<evidence type="ECO:0000313" key="3">
    <source>
        <dbReference type="Proteomes" id="UP001483337"/>
    </source>
</evidence>
<protein>
    <submittedName>
        <fullName evidence="2">Glycosyltransferase family protein</fullName>
    </submittedName>
</protein>
<dbReference type="PANTHER" id="PTHR21015">
    <property type="entry name" value="UDP-N-ACETYLGLUCOSAMINE--N-ACETYLMURAMYL-(PENTAPEPTIDE) PYROPHOSPHORYL-UNDECAPRENOL N-ACETYLGLUCOSAMINE TRANSFERASE 1"/>
    <property type="match status" value="1"/>
</dbReference>
<dbReference type="RefSeq" id="WP_353931289.1">
    <property type="nucleotide sequence ID" value="NZ_CP150886.1"/>
</dbReference>
<dbReference type="PANTHER" id="PTHR21015:SF28">
    <property type="entry name" value="SLL1722 PROTEIN"/>
    <property type="match status" value="1"/>
</dbReference>
<dbReference type="InterPro" id="IPR007235">
    <property type="entry name" value="Glyco_trans_28_C"/>
</dbReference>
<accession>A0ABZ2UTR6</accession>
<sequence>MTKEDSETGKNLPQNHRKWRIVFYSHDTMGLGHKRRNLLIAQTLRYSPLDIDILMISGIQDGSNLPIPSGVDFLSLPALYKNIDSQYQAKRLDLSLQEIITLRSQVILTTIKSFQPNIFIVDNVPRGAVGELEPTLNYLHTQEKTRCILGLRDVLDKPISVQRDWKRMANEEAIQTYYDAVWVYGDPAIYDVVREYNFQPQTVDKIRYTGYIDQRHRLKFTDIESIQAFKSLNLPSGKFALCLVGGGQDGEKLAETFASAKLPQDMNGIILTGPFMPPEVHKRLQKLAVQRDNLRVLKSLPEPTLLINHADRIIAMGGYNTTCELLSFQKRSLIVPRITPRQEQFVRAERLQSLGLVDMLHPQNLTPQALTDWLAQDNKAPQIRNCVNLNGLNQIAQFIGEILIPVHNPSKQAS</sequence>
<evidence type="ECO:0000259" key="1">
    <source>
        <dbReference type="Pfam" id="PF04101"/>
    </source>
</evidence>
<organism evidence="2 3">
    <name type="scientific">Okeanomitos corallinicola TIOX110</name>
    <dbReference type="NCBI Taxonomy" id="3133117"/>
    <lineage>
        <taxon>Bacteria</taxon>
        <taxon>Bacillati</taxon>
        <taxon>Cyanobacteriota</taxon>
        <taxon>Cyanophyceae</taxon>
        <taxon>Nostocales</taxon>
        <taxon>Aphanizomenonaceae</taxon>
        <taxon>Okeanomitos</taxon>
    </lineage>
</organism>
<dbReference type="InterPro" id="IPR016683">
    <property type="entry name" value="Glyco_trans_28_RedA_prd"/>
</dbReference>
<keyword evidence="3" id="KW-1185">Reference proteome</keyword>
<dbReference type="Proteomes" id="UP001483337">
    <property type="component" value="Chromosome"/>
</dbReference>
<dbReference type="Pfam" id="PF04101">
    <property type="entry name" value="Glyco_tran_28_C"/>
    <property type="match status" value="1"/>
</dbReference>
<feature type="domain" description="Glycosyl transferase family 28 C-terminal" evidence="1">
    <location>
        <begin position="242"/>
        <end position="379"/>
    </location>
</feature>
<dbReference type="PIRSF" id="PIRSF017085">
    <property type="entry name" value="Glycosyltransf_RedA_prd"/>
    <property type="match status" value="1"/>
</dbReference>
<dbReference type="SUPFAM" id="SSF53756">
    <property type="entry name" value="UDP-Glycosyltransferase/glycogen phosphorylase"/>
    <property type="match status" value="1"/>
</dbReference>
<dbReference type="EMBL" id="CP150886">
    <property type="protein sequence ID" value="WZB88381.1"/>
    <property type="molecule type" value="Genomic_DNA"/>
</dbReference>
<gene>
    <name evidence="2" type="ORF">WJM97_01390</name>
</gene>
<dbReference type="Gene3D" id="3.40.50.2000">
    <property type="entry name" value="Glycogen Phosphorylase B"/>
    <property type="match status" value="1"/>
</dbReference>
<proteinExistence type="predicted"/>
<name>A0ABZ2UTR6_9CYAN</name>